<evidence type="ECO:0000313" key="1">
    <source>
        <dbReference type="EMBL" id="KAJ8130543.1"/>
    </source>
</evidence>
<evidence type="ECO:0000313" key="2">
    <source>
        <dbReference type="Proteomes" id="UP001153332"/>
    </source>
</evidence>
<dbReference type="EMBL" id="JAPUUL010000474">
    <property type="protein sequence ID" value="KAJ8130543.1"/>
    <property type="molecule type" value="Genomic_DNA"/>
</dbReference>
<keyword evidence="2" id="KW-1185">Reference proteome</keyword>
<accession>A0ACC2JTF5</accession>
<gene>
    <name evidence="1" type="ORF">O1611_g3087</name>
</gene>
<comment type="caution">
    <text evidence="1">The sequence shown here is derived from an EMBL/GenBank/DDBJ whole genome shotgun (WGS) entry which is preliminary data.</text>
</comment>
<proteinExistence type="predicted"/>
<organism evidence="1 2">
    <name type="scientific">Lasiodiplodia mahajangana</name>
    <dbReference type="NCBI Taxonomy" id="1108764"/>
    <lineage>
        <taxon>Eukaryota</taxon>
        <taxon>Fungi</taxon>
        <taxon>Dikarya</taxon>
        <taxon>Ascomycota</taxon>
        <taxon>Pezizomycotina</taxon>
        <taxon>Dothideomycetes</taxon>
        <taxon>Dothideomycetes incertae sedis</taxon>
        <taxon>Botryosphaeriales</taxon>
        <taxon>Botryosphaeriaceae</taxon>
        <taxon>Lasiodiplodia</taxon>
    </lineage>
</organism>
<name>A0ACC2JTF5_9PEZI</name>
<sequence>MSRAGFQKYVEVMNRQTLDKKPECQSADILLPHQRTGPFKNPLAIQGPGYQSPEAIFTEEIGADTDTLQRGGSVVPPGASIDANTTASKYLSPKEKWETNTYQTGTQPLDHKSKSSKVYSVDSDPYQSRSYMLSQEGRSYEYSQKPNIARTPRVIDTGLAKSRWAGQNYNSAPISKVGRMIAISPTAVQNHQRGEVEKRSAAPFNKSADKLKHWRLVGTQAPLETSGVETSNFGRSHSTKRDNSVNDSSPNKRNQTQDDGWDKSEFERNHTWAPGLQPSPTKISVPATGRNLEVNTGNFTSVTQDKDLEVGQLKLTDTGLDPRRNWPTELGALKMADEIQTQSPQKNSSDSVSCSTEENFVPKYITDFIQTWIQESPEVKADFIHNNVNGHEDCDVDTLHGTLIEPIEYPKTKCQELMSRSQCEQTSDFFIRQFAAQIARRDPNMKSNRKAAKQATAEVIATETEIPCHLRPTTESDIEAITDIYNQEMANGYKVMDTSPLQQEDFYKIYNQCMSEKAPFVVAVEGRHGMVNNCHQEVVGFALVTAASLGISGSYETLSKCGGKLLVIVKPKYRRKKIGTALIDILITNCTGWYMRKGGYEFVKSIHHNWISTEFVSKSRKWWYLEMEVIIRSGTSEGTTREREEFQWIWNFLESKFDLLLKNYDEKCLCEPRQMEWLDKLTFRRDCRMLGK</sequence>
<protein>
    <submittedName>
        <fullName evidence="1">Uncharacterized protein</fullName>
    </submittedName>
</protein>
<reference evidence="1" key="1">
    <citation type="submission" date="2022-12" db="EMBL/GenBank/DDBJ databases">
        <title>Genome Sequence of Lasiodiplodia mahajangana.</title>
        <authorList>
            <person name="Buettner E."/>
        </authorList>
    </citation>
    <scope>NUCLEOTIDE SEQUENCE</scope>
    <source>
        <strain evidence="1">VT137</strain>
    </source>
</reference>
<dbReference type="Proteomes" id="UP001153332">
    <property type="component" value="Unassembled WGS sequence"/>
</dbReference>